<reference evidence="2 3" key="1">
    <citation type="submission" date="2020-11" db="EMBL/GenBank/DDBJ databases">
        <authorList>
            <person name="Kim M.K."/>
        </authorList>
    </citation>
    <scope>NUCLEOTIDE SEQUENCE [LARGE SCALE GENOMIC DNA]</scope>
    <source>
        <strain evidence="2 3">BT439</strain>
    </source>
</reference>
<organism evidence="2 3">
    <name type="scientific">Hymenobacter properus</name>
    <dbReference type="NCBI Taxonomy" id="2791026"/>
    <lineage>
        <taxon>Bacteria</taxon>
        <taxon>Pseudomonadati</taxon>
        <taxon>Bacteroidota</taxon>
        <taxon>Cytophagia</taxon>
        <taxon>Cytophagales</taxon>
        <taxon>Hymenobacteraceae</taxon>
        <taxon>Hymenobacter</taxon>
    </lineage>
</organism>
<sequence length="108" mass="11373">MAAQAEAFKSSSISVGQVLGLIFLFAAGIPLVVAFGMYWLVFAVKGARPSAVAVAAVSLLAWWLGLLLLWQSGSGEYWLLIVALVAAAAFGVGYGSVPNDEQNHDLYL</sequence>
<evidence type="ECO:0000313" key="2">
    <source>
        <dbReference type="EMBL" id="MBF9143401.1"/>
    </source>
</evidence>
<evidence type="ECO:0000256" key="1">
    <source>
        <dbReference type="SAM" id="Phobius"/>
    </source>
</evidence>
<feature type="transmembrane region" description="Helical" evidence="1">
    <location>
        <begin position="18"/>
        <end position="39"/>
    </location>
</feature>
<comment type="caution">
    <text evidence="2">The sequence shown here is derived from an EMBL/GenBank/DDBJ whole genome shotgun (WGS) entry which is preliminary data.</text>
</comment>
<keyword evidence="1" id="KW-0812">Transmembrane</keyword>
<feature type="transmembrane region" description="Helical" evidence="1">
    <location>
        <begin position="77"/>
        <end position="97"/>
    </location>
</feature>
<proteinExistence type="predicted"/>
<accession>A0A931FMS9</accession>
<keyword evidence="1" id="KW-0472">Membrane</keyword>
<dbReference type="RefSeq" id="WP_196287756.1">
    <property type="nucleotide sequence ID" value="NZ_JADQDP010000004.1"/>
</dbReference>
<feature type="transmembrane region" description="Helical" evidence="1">
    <location>
        <begin position="51"/>
        <end position="70"/>
    </location>
</feature>
<keyword evidence="1" id="KW-1133">Transmembrane helix</keyword>
<name>A0A931FMS9_9BACT</name>
<evidence type="ECO:0000313" key="3">
    <source>
        <dbReference type="Proteomes" id="UP000645610"/>
    </source>
</evidence>
<keyword evidence="3" id="KW-1185">Reference proteome</keyword>
<protein>
    <submittedName>
        <fullName evidence="2">Uncharacterized protein</fullName>
    </submittedName>
</protein>
<dbReference type="AlphaFoldDB" id="A0A931FMS9"/>
<gene>
    <name evidence="2" type="ORF">I2I01_17285</name>
</gene>
<dbReference type="Proteomes" id="UP000645610">
    <property type="component" value="Unassembled WGS sequence"/>
</dbReference>
<dbReference type="EMBL" id="JADQDP010000004">
    <property type="protein sequence ID" value="MBF9143401.1"/>
    <property type="molecule type" value="Genomic_DNA"/>
</dbReference>